<name>A0A6F8ZD60_9FIRM</name>
<gene>
    <name evidence="2" type="ORF">R50_0067</name>
</gene>
<dbReference type="InterPro" id="IPR041657">
    <property type="entry name" value="HTH_17"/>
</dbReference>
<evidence type="ECO:0000313" key="3">
    <source>
        <dbReference type="Proteomes" id="UP000503399"/>
    </source>
</evidence>
<organism evidence="2 3">
    <name type="scientific">Candidatus Hydrogenisulfobacillus filiaventi</name>
    <dbReference type="NCBI Taxonomy" id="2707344"/>
    <lineage>
        <taxon>Bacteria</taxon>
        <taxon>Bacillati</taxon>
        <taxon>Bacillota</taxon>
        <taxon>Clostridia</taxon>
        <taxon>Eubacteriales</taxon>
        <taxon>Clostridiales Family XVII. Incertae Sedis</taxon>
        <taxon>Candidatus Hydrogenisulfobacillus</taxon>
    </lineage>
</organism>
<dbReference type="Proteomes" id="UP000503399">
    <property type="component" value="Chromosome"/>
</dbReference>
<keyword evidence="3" id="KW-1185">Reference proteome</keyword>
<evidence type="ECO:0000259" key="1">
    <source>
        <dbReference type="Pfam" id="PF12728"/>
    </source>
</evidence>
<dbReference type="KEGG" id="hfv:R50_0067"/>
<proteinExistence type="predicted"/>
<dbReference type="Pfam" id="PF12728">
    <property type="entry name" value="HTH_17"/>
    <property type="match status" value="1"/>
</dbReference>
<dbReference type="InterPro" id="IPR010093">
    <property type="entry name" value="SinI_DNA-bd"/>
</dbReference>
<evidence type="ECO:0000313" key="2">
    <source>
        <dbReference type="EMBL" id="CAB1127573.1"/>
    </source>
</evidence>
<protein>
    <recommendedName>
        <fullName evidence="1">Helix-turn-helix domain-containing protein</fullName>
    </recommendedName>
</protein>
<dbReference type="AlphaFoldDB" id="A0A6F8ZD60"/>
<feature type="domain" description="Helix-turn-helix" evidence="1">
    <location>
        <begin position="20"/>
        <end position="71"/>
    </location>
</feature>
<sequence>MRIAPVPDEDGCMETQTRLVYTVREAAIALGVAPYSVRQMVRRGELPLYLSAARRPWLIPAWAVDELLERLRKPGT</sequence>
<dbReference type="EMBL" id="LR778114">
    <property type="protein sequence ID" value="CAB1127573.1"/>
    <property type="molecule type" value="Genomic_DNA"/>
</dbReference>
<dbReference type="NCBIfam" id="TIGR01764">
    <property type="entry name" value="excise"/>
    <property type="match status" value="1"/>
</dbReference>
<accession>A0A6F8ZD60</accession>
<dbReference type="GO" id="GO:0003677">
    <property type="term" value="F:DNA binding"/>
    <property type="evidence" value="ECO:0007669"/>
    <property type="project" value="InterPro"/>
</dbReference>
<reference evidence="2 3" key="1">
    <citation type="submission" date="2020-02" db="EMBL/GenBank/DDBJ databases">
        <authorList>
            <person name="Hogendoorn C."/>
        </authorList>
    </citation>
    <scope>NUCLEOTIDE SEQUENCE [LARGE SCALE GENOMIC DNA]</scope>
    <source>
        <strain evidence="2">R501</strain>
    </source>
</reference>